<dbReference type="EMBL" id="CAJVPW010025036">
    <property type="protein sequence ID" value="CAG8707190.1"/>
    <property type="molecule type" value="Genomic_DNA"/>
</dbReference>
<proteinExistence type="predicted"/>
<name>A0ACA9PFH4_9GLOM</name>
<sequence>MESEEENIYLDKNYIIENNISKIIGDDISDNISSNQEKDEIDSNNEDNI</sequence>
<reference evidence="1" key="1">
    <citation type="submission" date="2021-06" db="EMBL/GenBank/DDBJ databases">
        <authorList>
            <person name="Kallberg Y."/>
            <person name="Tangrot J."/>
            <person name="Rosling A."/>
        </authorList>
    </citation>
    <scope>NUCLEOTIDE SEQUENCE</scope>
    <source>
        <strain evidence="1">28 12/20/2015</strain>
    </source>
</reference>
<organism evidence="1 2">
    <name type="scientific">Cetraspora pellucida</name>
    <dbReference type="NCBI Taxonomy" id="1433469"/>
    <lineage>
        <taxon>Eukaryota</taxon>
        <taxon>Fungi</taxon>
        <taxon>Fungi incertae sedis</taxon>
        <taxon>Mucoromycota</taxon>
        <taxon>Glomeromycotina</taxon>
        <taxon>Glomeromycetes</taxon>
        <taxon>Diversisporales</taxon>
        <taxon>Gigasporaceae</taxon>
        <taxon>Cetraspora</taxon>
    </lineage>
</organism>
<gene>
    <name evidence="1" type="ORF">SPELUC_LOCUS11598</name>
</gene>
<protein>
    <submittedName>
        <fullName evidence="1">5975_t:CDS:1</fullName>
    </submittedName>
</protein>
<comment type="caution">
    <text evidence="1">The sequence shown here is derived from an EMBL/GenBank/DDBJ whole genome shotgun (WGS) entry which is preliminary data.</text>
</comment>
<accession>A0ACA9PFH4</accession>
<evidence type="ECO:0000313" key="1">
    <source>
        <dbReference type="EMBL" id="CAG8707190.1"/>
    </source>
</evidence>
<feature type="non-terminal residue" evidence="1">
    <location>
        <position position="49"/>
    </location>
</feature>
<dbReference type="Proteomes" id="UP000789366">
    <property type="component" value="Unassembled WGS sequence"/>
</dbReference>
<keyword evidence="2" id="KW-1185">Reference proteome</keyword>
<evidence type="ECO:0000313" key="2">
    <source>
        <dbReference type="Proteomes" id="UP000789366"/>
    </source>
</evidence>